<evidence type="ECO:0000313" key="4">
    <source>
        <dbReference type="Proteomes" id="UP000193560"/>
    </source>
</evidence>
<name>A0A1X2IVH5_9FUNG</name>
<feature type="compositionally biased region" description="Polar residues" evidence="2">
    <location>
        <begin position="160"/>
        <end position="170"/>
    </location>
</feature>
<feature type="compositionally biased region" description="Low complexity" evidence="2">
    <location>
        <begin position="373"/>
        <end position="394"/>
    </location>
</feature>
<evidence type="ECO:0000256" key="2">
    <source>
        <dbReference type="SAM" id="MobiDB-lite"/>
    </source>
</evidence>
<feature type="compositionally biased region" description="Polar residues" evidence="2">
    <location>
        <begin position="62"/>
        <end position="78"/>
    </location>
</feature>
<feature type="compositionally biased region" description="Polar residues" evidence="2">
    <location>
        <begin position="123"/>
        <end position="137"/>
    </location>
</feature>
<dbReference type="Proteomes" id="UP000193560">
    <property type="component" value="Unassembled WGS sequence"/>
</dbReference>
<evidence type="ECO:0000313" key="3">
    <source>
        <dbReference type="EMBL" id="ORZ23054.1"/>
    </source>
</evidence>
<feature type="region of interest" description="Disordered" evidence="2">
    <location>
        <begin position="373"/>
        <end position="446"/>
    </location>
</feature>
<dbReference type="EMBL" id="MCGE01000003">
    <property type="protein sequence ID" value="ORZ23054.1"/>
    <property type="molecule type" value="Genomic_DNA"/>
</dbReference>
<feature type="region of interest" description="Disordered" evidence="2">
    <location>
        <begin position="506"/>
        <end position="540"/>
    </location>
</feature>
<keyword evidence="4" id="KW-1185">Reference proteome</keyword>
<evidence type="ECO:0000256" key="1">
    <source>
        <dbReference type="SAM" id="Coils"/>
    </source>
</evidence>
<feature type="compositionally biased region" description="Polar residues" evidence="2">
    <location>
        <begin position="427"/>
        <end position="438"/>
    </location>
</feature>
<sequence>MSRRFSTMEYSTNDQNDMANDVRLKLAKIRATRRSICVAPPPLLPTTPSSSTGSEIKKSKRSSQIPRSSITAMTTSTKAKVRPPYTNDCPTKNNNNIHKANNLPSSPLPTNTPEPNSNRRHSVANSQQRTKPGTTTRWNEDDTLIKFFDSDSDEDELFFRNNSRMKSSPRLNRHHDHSKPRTATVTSNLLPAHNADENHVQSLRAELQELKARVAKLEGGRAQQAASTPISKPATCDTSRRSALNDFLVLSPQISLVDSACSVYNANQIPSHSQKVLQDTVLHLEHHLRQDDHSIHSNSSSNNTNTTFMDTLVALVAETMTINQTLATSDSRHQVASDDLLALQKSSNHQINLLTETLQSLTTWQQQQQQQQHFQQRQRQQQQQQQQQQQSMDPPVSPPLSPSGSINNDIGANSPKPSKHHVAFRATTASQQKQPTSNHSHHFYSPDICNDRDTNQHCDLPSSTTDQKPKSCNSTGHIIKFNNHKVTPTKQQHPKSVNGILYYPHQHQQRQQQQHNSSTSTMKQQSKSSIQQQAFQPMSTSRVNQLLSKYDTLLKKSKTPATTHQHRGDRDRFSSFIDY</sequence>
<gene>
    <name evidence="3" type="ORF">BCR42DRAFT_128167</name>
</gene>
<dbReference type="AlphaFoldDB" id="A0A1X2IVH5"/>
<feature type="region of interest" description="Disordered" evidence="2">
    <location>
        <begin position="160"/>
        <end position="182"/>
    </location>
</feature>
<comment type="caution">
    <text evidence="3">The sequence shown here is derived from an EMBL/GenBank/DDBJ whole genome shotgun (WGS) entry which is preliminary data.</text>
</comment>
<keyword evidence="1" id="KW-0175">Coiled coil</keyword>
<dbReference type="OrthoDB" id="10561824at2759"/>
<feature type="compositionally biased region" description="Basic residues" evidence="2">
    <location>
        <begin position="171"/>
        <end position="180"/>
    </location>
</feature>
<protein>
    <submittedName>
        <fullName evidence="3">Uncharacterized protein</fullName>
    </submittedName>
</protein>
<accession>A0A1X2IVH5</accession>
<feature type="region of interest" description="Disordered" evidence="2">
    <location>
        <begin position="39"/>
        <end position="138"/>
    </location>
</feature>
<organism evidence="3 4">
    <name type="scientific">Absidia repens</name>
    <dbReference type="NCBI Taxonomy" id="90262"/>
    <lineage>
        <taxon>Eukaryota</taxon>
        <taxon>Fungi</taxon>
        <taxon>Fungi incertae sedis</taxon>
        <taxon>Mucoromycota</taxon>
        <taxon>Mucoromycotina</taxon>
        <taxon>Mucoromycetes</taxon>
        <taxon>Mucorales</taxon>
        <taxon>Cunninghamellaceae</taxon>
        <taxon>Absidia</taxon>
    </lineage>
</organism>
<feature type="compositionally biased region" description="Low complexity" evidence="2">
    <location>
        <begin position="506"/>
        <end position="533"/>
    </location>
</feature>
<feature type="compositionally biased region" description="Low complexity" evidence="2">
    <location>
        <begin position="93"/>
        <end position="102"/>
    </location>
</feature>
<reference evidence="3 4" key="1">
    <citation type="submission" date="2016-07" db="EMBL/GenBank/DDBJ databases">
        <title>Pervasive Adenine N6-methylation of Active Genes in Fungi.</title>
        <authorList>
            <consortium name="DOE Joint Genome Institute"/>
            <person name="Mondo S.J."/>
            <person name="Dannebaum R.O."/>
            <person name="Kuo R.C."/>
            <person name="Labutti K."/>
            <person name="Haridas S."/>
            <person name="Kuo A."/>
            <person name="Salamov A."/>
            <person name="Ahrendt S.R."/>
            <person name="Lipzen A."/>
            <person name="Sullivan W."/>
            <person name="Andreopoulos W.B."/>
            <person name="Clum A."/>
            <person name="Lindquist E."/>
            <person name="Daum C."/>
            <person name="Ramamoorthy G.K."/>
            <person name="Gryganskyi A."/>
            <person name="Culley D."/>
            <person name="Magnuson J.K."/>
            <person name="James T.Y."/>
            <person name="O'Malley M.A."/>
            <person name="Stajich J.E."/>
            <person name="Spatafora J.W."/>
            <person name="Visel A."/>
            <person name="Grigoriev I.V."/>
        </authorList>
    </citation>
    <scope>NUCLEOTIDE SEQUENCE [LARGE SCALE GENOMIC DNA]</scope>
    <source>
        <strain evidence="3 4">NRRL 1336</strain>
    </source>
</reference>
<feature type="region of interest" description="Disordered" evidence="2">
    <location>
        <begin position="557"/>
        <end position="579"/>
    </location>
</feature>
<feature type="coiled-coil region" evidence="1">
    <location>
        <begin position="193"/>
        <end position="220"/>
    </location>
</feature>
<proteinExistence type="predicted"/>